<dbReference type="NCBIfam" id="TIGR00442">
    <property type="entry name" value="hisS"/>
    <property type="match status" value="1"/>
</dbReference>
<feature type="domain" description="Aminoacyl-transfer RNA synthetases class-II family profile" evidence="8">
    <location>
        <begin position="1"/>
        <end position="323"/>
    </location>
</feature>
<dbReference type="Pfam" id="PF03129">
    <property type="entry name" value="HGTP_anticodon"/>
    <property type="match status" value="1"/>
</dbReference>
<dbReference type="SUPFAM" id="SSF55681">
    <property type="entry name" value="Class II aaRS and biotin synthetases"/>
    <property type="match status" value="1"/>
</dbReference>
<evidence type="ECO:0000256" key="1">
    <source>
        <dbReference type="ARBA" id="ARBA00008226"/>
    </source>
</evidence>
<dbReference type="EC" id="6.1.1.21" evidence="2"/>
<comment type="similarity">
    <text evidence="1">Belongs to the class-II aminoacyl-tRNA synthetase family.</text>
</comment>
<sequence>MPSLRTPKGTVDFHPHDSKLIDSILSICKRHFNLHGARSIDTPTFELLSTLTNKYGEESKLIFELSDQGGDVCALRYDLTVPFARYLAQHRVMKMRRYQIGKVFRRDQPAITKGRYREFYQCDFDICGKYVPLLADAEVIKIAVDILKEFKIGECVVRLNHRRLLEALFMKVGIESEKMNAICSAIDKLDKMKFKEVRSEMIAKGCTLEQTREIEELVGITDLEEVRRRFNEINGAYEQMRDCVEDKRSDCEITQNQKNSKDSEHEIDEKRDTCSAVHGAVAKESETVRYVQIANKAIDEIKALMEFLKTFKVHENIRFDFTLARGLDYYTGIVFEGCYTSYPDVGSVVGGGRYDNLVKRFCKNDVPCVGMSVGVLRIFSILRERETRACDTQVYVMCARTSCLAERMELVNELWENGIEAEMNMGTRSDVYEQREYARKSGIRVIVTVGGDEMSRGGVSMWTEEGEQEVKREDVIAHIIRALERR</sequence>
<dbReference type="Proteomes" id="UP000011081">
    <property type="component" value="Unassembled WGS sequence"/>
</dbReference>
<keyword evidence="5" id="KW-0648">Protein biosynthesis</keyword>
<feature type="binding site" evidence="7">
    <location>
        <position position="105"/>
    </location>
    <ligand>
        <name>L-histidine</name>
        <dbReference type="ChEBI" id="CHEBI:57595"/>
    </ligand>
</feature>
<accession>L2GQP5</accession>
<dbReference type="RefSeq" id="XP_008075583.1">
    <property type="nucleotide sequence ID" value="XM_008077392.1"/>
</dbReference>
<dbReference type="GO" id="GO:1990825">
    <property type="term" value="F:sequence-specific mRNA binding"/>
    <property type="evidence" value="ECO:0007669"/>
    <property type="project" value="EnsemblFungi"/>
</dbReference>
<dbReference type="OMA" id="CGGGNFK"/>
<dbReference type="GO" id="GO:0005524">
    <property type="term" value="F:ATP binding"/>
    <property type="evidence" value="ECO:0007669"/>
    <property type="project" value="UniProtKB-KW"/>
</dbReference>
<feature type="binding site" evidence="7">
    <location>
        <position position="121"/>
    </location>
    <ligand>
        <name>L-histidine</name>
        <dbReference type="ChEBI" id="CHEBI:57595"/>
    </ligand>
</feature>
<dbReference type="GO" id="GO:0005739">
    <property type="term" value="C:mitochondrion"/>
    <property type="evidence" value="ECO:0007669"/>
    <property type="project" value="EnsemblFungi"/>
</dbReference>
<dbReference type="VEuPathDB" id="MicrosporidiaDB:VCUG_02576"/>
<dbReference type="InterPro" id="IPR006195">
    <property type="entry name" value="aa-tRNA-synth_II"/>
</dbReference>
<evidence type="ECO:0000256" key="2">
    <source>
        <dbReference type="ARBA" id="ARBA00012815"/>
    </source>
</evidence>
<keyword evidence="3" id="KW-0547">Nucleotide-binding</keyword>
<evidence type="ECO:0000256" key="4">
    <source>
        <dbReference type="ARBA" id="ARBA00022840"/>
    </source>
</evidence>
<gene>
    <name evidence="9" type="ORF">VCUG_02576</name>
</gene>
<evidence type="ECO:0000256" key="7">
    <source>
        <dbReference type="PIRSR" id="PIRSR001549-1"/>
    </source>
</evidence>
<evidence type="ECO:0000259" key="8">
    <source>
        <dbReference type="PROSITE" id="PS50862"/>
    </source>
</evidence>
<keyword evidence="9" id="KW-0436">Ligase</keyword>
<feature type="binding site" evidence="7">
    <location>
        <begin position="78"/>
        <end position="80"/>
    </location>
    <ligand>
        <name>L-histidine</name>
        <dbReference type="ChEBI" id="CHEBI:57595"/>
    </ligand>
</feature>
<dbReference type="Pfam" id="PF13393">
    <property type="entry name" value="tRNA-synt_His"/>
    <property type="match status" value="2"/>
</dbReference>
<evidence type="ECO:0000313" key="9">
    <source>
        <dbReference type="EMBL" id="ELA45934.1"/>
    </source>
</evidence>
<evidence type="ECO:0000256" key="5">
    <source>
        <dbReference type="ARBA" id="ARBA00022917"/>
    </source>
</evidence>
<organism evidence="9 10">
    <name type="scientific">Vavraia culicis (isolate floridensis)</name>
    <name type="common">Microsporidian parasite</name>
    <dbReference type="NCBI Taxonomy" id="948595"/>
    <lineage>
        <taxon>Eukaryota</taxon>
        <taxon>Fungi</taxon>
        <taxon>Fungi incertae sedis</taxon>
        <taxon>Microsporidia</taxon>
        <taxon>Pleistophoridae</taxon>
        <taxon>Vavraia</taxon>
    </lineage>
</organism>
<proteinExistence type="inferred from homology"/>
<reference evidence="10" key="1">
    <citation type="submission" date="2011-03" db="EMBL/GenBank/DDBJ databases">
        <title>The genome sequence of Vavraia culicis strain floridensis.</title>
        <authorList>
            <consortium name="The Broad Institute Genome Sequencing Platform"/>
            <person name="Cuomo C."/>
            <person name="Becnel J."/>
            <person name="Sanscrainte N."/>
            <person name="Young S.K."/>
            <person name="Zeng Q."/>
            <person name="Gargeya S."/>
            <person name="Fitzgerald M."/>
            <person name="Haas B."/>
            <person name="Abouelleil A."/>
            <person name="Alvarado L."/>
            <person name="Arachchi H.M."/>
            <person name="Berlin A."/>
            <person name="Chapman S.B."/>
            <person name="Gearin G."/>
            <person name="Goldberg J."/>
            <person name="Griggs A."/>
            <person name="Gujja S."/>
            <person name="Hansen M."/>
            <person name="Heiman D."/>
            <person name="Howarth C."/>
            <person name="Larimer J."/>
            <person name="Lui A."/>
            <person name="MacDonald P.J.P."/>
            <person name="McCowen C."/>
            <person name="Montmayeur A."/>
            <person name="Murphy C."/>
            <person name="Neiman D."/>
            <person name="Pearson M."/>
            <person name="Priest M."/>
            <person name="Roberts A."/>
            <person name="Saif S."/>
            <person name="Shea T."/>
            <person name="Sisk P."/>
            <person name="Stolte C."/>
            <person name="Sykes S."/>
            <person name="Wortman J."/>
            <person name="Nusbaum C."/>
            <person name="Birren B."/>
        </authorList>
    </citation>
    <scope>NUCLEOTIDE SEQUENCE [LARGE SCALE GENOMIC DNA]</scope>
    <source>
        <strain evidence="10">floridensis</strain>
    </source>
</reference>
<dbReference type="PANTHER" id="PTHR11476:SF7">
    <property type="entry name" value="HISTIDINE--TRNA LIGASE"/>
    <property type="match status" value="1"/>
</dbReference>
<dbReference type="STRING" id="948595.L2GQP5"/>
<dbReference type="InParanoid" id="L2GQP5"/>
<protein>
    <recommendedName>
        <fullName evidence="2">histidine--tRNA ligase</fullName>
        <ecNumber evidence="2">6.1.1.21</ecNumber>
    </recommendedName>
</protein>
<evidence type="ECO:0000256" key="3">
    <source>
        <dbReference type="ARBA" id="ARBA00022741"/>
    </source>
</evidence>
<evidence type="ECO:0000313" key="10">
    <source>
        <dbReference type="Proteomes" id="UP000011081"/>
    </source>
</evidence>
<keyword evidence="4" id="KW-0067">ATP-binding</keyword>
<dbReference type="InterPro" id="IPR004154">
    <property type="entry name" value="Anticodon-bd"/>
</dbReference>
<dbReference type="EMBL" id="GL877480">
    <property type="protein sequence ID" value="ELA45934.1"/>
    <property type="molecule type" value="Genomic_DNA"/>
</dbReference>
<dbReference type="GO" id="GO:0004821">
    <property type="term" value="F:histidine-tRNA ligase activity"/>
    <property type="evidence" value="ECO:0007669"/>
    <property type="project" value="UniProtKB-EC"/>
</dbReference>
<dbReference type="GeneID" id="19880437"/>
<name>L2GQP5_VAVCU</name>
<dbReference type="InterPro" id="IPR015807">
    <property type="entry name" value="His-tRNA-ligase"/>
</dbReference>
<dbReference type="InterPro" id="IPR041715">
    <property type="entry name" value="HisRS-like_core"/>
</dbReference>
<dbReference type="InterPro" id="IPR045864">
    <property type="entry name" value="aa-tRNA-synth_II/BPL/LPL"/>
</dbReference>
<dbReference type="InterPro" id="IPR004516">
    <property type="entry name" value="HisRS/HisZ"/>
</dbReference>
<dbReference type="PIRSF" id="PIRSF001549">
    <property type="entry name" value="His-tRNA_synth"/>
    <property type="match status" value="1"/>
</dbReference>
<feature type="binding site" evidence="7">
    <location>
        <position position="325"/>
    </location>
    <ligand>
        <name>L-histidine</name>
        <dbReference type="ChEBI" id="CHEBI:57595"/>
    </ligand>
</feature>
<feature type="binding site" evidence="7">
    <location>
        <begin position="329"/>
        <end position="330"/>
    </location>
    <ligand>
        <name>L-histidine</name>
        <dbReference type="ChEBI" id="CHEBI:57595"/>
    </ligand>
</feature>
<dbReference type="AlphaFoldDB" id="L2GQP5"/>
<feature type="binding site" evidence="7">
    <location>
        <position position="125"/>
    </location>
    <ligand>
        <name>L-histidine</name>
        <dbReference type="ChEBI" id="CHEBI:57595"/>
    </ligand>
</feature>
<dbReference type="GO" id="GO:0006427">
    <property type="term" value="P:histidyl-tRNA aminoacylation"/>
    <property type="evidence" value="ECO:0007669"/>
    <property type="project" value="EnsemblFungi"/>
</dbReference>
<dbReference type="PROSITE" id="PS50862">
    <property type="entry name" value="AA_TRNA_LIGASE_II"/>
    <property type="match status" value="1"/>
</dbReference>
<dbReference type="Gene3D" id="3.40.50.800">
    <property type="entry name" value="Anticodon-binding domain"/>
    <property type="match status" value="1"/>
</dbReference>
<dbReference type="InterPro" id="IPR036621">
    <property type="entry name" value="Anticodon-bd_dom_sf"/>
</dbReference>
<comment type="catalytic activity">
    <reaction evidence="6">
        <text>tRNA(His) + L-histidine + ATP = L-histidyl-tRNA(His) + AMP + diphosphate + H(+)</text>
        <dbReference type="Rhea" id="RHEA:17313"/>
        <dbReference type="Rhea" id="RHEA-COMP:9665"/>
        <dbReference type="Rhea" id="RHEA-COMP:9689"/>
        <dbReference type="ChEBI" id="CHEBI:15378"/>
        <dbReference type="ChEBI" id="CHEBI:30616"/>
        <dbReference type="ChEBI" id="CHEBI:33019"/>
        <dbReference type="ChEBI" id="CHEBI:57595"/>
        <dbReference type="ChEBI" id="CHEBI:78442"/>
        <dbReference type="ChEBI" id="CHEBI:78527"/>
        <dbReference type="ChEBI" id="CHEBI:456215"/>
        <dbReference type="EC" id="6.1.1.21"/>
    </reaction>
</comment>
<dbReference type="SUPFAM" id="SSF52954">
    <property type="entry name" value="Class II aaRS ABD-related"/>
    <property type="match status" value="1"/>
</dbReference>
<dbReference type="Gene3D" id="3.30.930.10">
    <property type="entry name" value="Bira Bifunctional Protein, Domain 2"/>
    <property type="match status" value="1"/>
</dbReference>
<dbReference type="GO" id="GO:0032543">
    <property type="term" value="P:mitochondrial translation"/>
    <property type="evidence" value="ECO:0007669"/>
    <property type="project" value="EnsemblFungi"/>
</dbReference>
<dbReference type="HOGENOM" id="CLU_025113_4_2_1"/>
<keyword evidence="10" id="KW-1185">Reference proteome</keyword>
<dbReference type="CDD" id="cd00773">
    <property type="entry name" value="HisRS-like_core"/>
    <property type="match status" value="1"/>
</dbReference>
<dbReference type="OrthoDB" id="1906957at2759"/>
<dbReference type="FunFam" id="3.40.50.800:FF:000012">
    <property type="entry name" value="Histidine--tRNA ligase, cytoplasmic"/>
    <property type="match status" value="1"/>
</dbReference>
<dbReference type="FunCoup" id="L2GQP5">
    <property type="interactions" value="168"/>
</dbReference>
<evidence type="ECO:0000256" key="6">
    <source>
        <dbReference type="ARBA" id="ARBA00047639"/>
    </source>
</evidence>
<dbReference type="PANTHER" id="PTHR11476">
    <property type="entry name" value="HISTIDYL-TRNA SYNTHETASE"/>
    <property type="match status" value="1"/>
</dbReference>
<dbReference type="GO" id="GO:0005829">
    <property type="term" value="C:cytosol"/>
    <property type="evidence" value="ECO:0007669"/>
    <property type="project" value="TreeGrafter"/>
</dbReference>